<protein>
    <recommendedName>
        <fullName evidence="4">Inositol 2-dehydrogenase/D-chiro-inositol 3-dehydrogenase</fullName>
        <ecNumber evidence="4">1.1.1.18</ecNumber>
        <ecNumber evidence="4">1.1.1.369</ecNumber>
    </recommendedName>
    <alternativeName>
        <fullName evidence="4">Myo-inositol 2-dehydrogenase/D-chiro-inositol 3-dehydrogenase</fullName>
        <shortName evidence="4">MI 2-dehydrogenase/DCI 3-dehydrogenase</shortName>
    </alternativeName>
</protein>
<evidence type="ECO:0000256" key="3">
    <source>
        <dbReference type="ARBA" id="ARBA00023027"/>
    </source>
</evidence>
<comment type="catalytic activity">
    <reaction evidence="4">
        <text>1D-chiro-inositol + NAD(+) = scyllo-inosine + NADH + H(+)</text>
        <dbReference type="Rhea" id="RHEA:25832"/>
        <dbReference type="ChEBI" id="CHEBI:15378"/>
        <dbReference type="ChEBI" id="CHEBI:27372"/>
        <dbReference type="ChEBI" id="CHEBI:50920"/>
        <dbReference type="ChEBI" id="CHEBI:57540"/>
        <dbReference type="ChEBI" id="CHEBI:57945"/>
        <dbReference type="EC" id="1.1.1.369"/>
    </reaction>
</comment>
<keyword evidence="2 4" id="KW-0560">Oxidoreductase</keyword>
<dbReference type="Gene3D" id="3.30.360.10">
    <property type="entry name" value="Dihydrodipicolinate Reductase, domain 2"/>
    <property type="match status" value="1"/>
</dbReference>
<name>A0A3D8TPX8_9LIST</name>
<dbReference type="InterPro" id="IPR050424">
    <property type="entry name" value="Gfo-Idh-MocA_inositol_DH"/>
</dbReference>
<gene>
    <name evidence="4" type="primary">iolG</name>
    <name evidence="7" type="ORF">UR08_08270</name>
</gene>
<organism evidence="7 8">
    <name type="scientific">Listeria kieliensis</name>
    <dbReference type="NCBI Taxonomy" id="1621700"/>
    <lineage>
        <taxon>Bacteria</taxon>
        <taxon>Bacillati</taxon>
        <taxon>Bacillota</taxon>
        <taxon>Bacilli</taxon>
        <taxon>Bacillales</taxon>
        <taxon>Listeriaceae</taxon>
        <taxon>Listeria</taxon>
    </lineage>
</organism>
<comment type="catalytic activity">
    <reaction evidence="4">
        <text>myo-inositol + NAD(+) = scyllo-inosose + NADH + H(+)</text>
        <dbReference type="Rhea" id="RHEA:16949"/>
        <dbReference type="ChEBI" id="CHEBI:15378"/>
        <dbReference type="ChEBI" id="CHEBI:17268"/>
        <dbReference type="ChEBI" id="CHEBI:17811"/>
        <dbReference type="ChEBI" id="CHEBI:57540"/>
        <dbReference type="ChEBI" id="CHEBI:57945"/>
        <dbReference type="EC" id="1.1.1.18"/>
    </reaction>
</comment>
<dbReference type="InterPro" id="IPR000683">
    <property type="entry name" value="Gfo/Idh/MocA-like_OxRdtase_N"/>
</dbReference>
<accession>A0A3D8TPX8</accession>
<evidence type="ECO:0000256" key="4">
    <source>
        <dbReference type="HAMAP-Rule" id="MF_01671"/>
    </source>
</evidence>
<dbReference type="EC" id="1.1.1.18" evidence="4"/>
<dbReference type="GO" id="GO:0050112">
    <property type="term" value="F:inositol 2-dehydrogenase (NAD+) activity"/>
    <property type="evidence" value="ECO:0007669"/>
    <property type="project" value="UniProtKB-UniRule"/>
</dbReference>
<dbReference type="GO" id="GO:0019310">
    <property type="term" value="P:inositol catabolic process"/>
    <property type="evidence" value="ECO:0007669"/>
    <property type="project" value="UniProtKB-UniRule"/>
</dbReference>
<dbReference type="PANTHER" id="PTHR43593:SF1">
    <property type="entry name" value="INOSITOL 2-DEHYDROGENASE"/>
    <property type="match status" value="1"/>
</dbReference>
<proteinExistence type="inferred from homology"/>
<feature type="domain" description="Gfo/Idh/MocA-like oxidoreductase N-terminal" evidence="5">
    <location>
        <begin position="4"/>
        <end position="124"/>
    </location>
</feature>
<comment type="caution">
    <text evidence="7">The sequence shown here is derived from an EMBL/GenBank/DDBJ whole genome shotgun (WGS) entry which is preliminary data.</text>
</comment>
<dbReference type="PANTHER" id="PTHR43593">
    <property type="match status" value="1"/>
</dbReference>
<dbReference type="Pfam" id="PF01408">
    <property type="entry name" value="GFO_IDH_MocA"/>
    <property type="match status" value="1"/>
</dbReference>
<dbReference type="SUPFAM" id="SSF51735">
    <property type="entry name" value="NAD(P)-binding Rossmann-fold domains"/>
    <property type="match status" value="1"/>
</dbReference>
<dbReference type="InterPro" id="IPR023794">
    <property type="entry name" value="MI/DCI_dehydrogenase"/>
</dbReference>
<keyword evidence="8" id="KW-1185">Reference proteome</keyword>
<dbReference type="Proteomes" id="UP000257055">
    <property type="component" value="Unassembled WGS sequence"/>
</dbReference>
<reference evidence="8" key="1">
    <citation type="submission" date="2015-04" db="EMBL/GenBank/DDBJ databases">
        <authorList>
            <person name="Schardt J."/>
            <person name="Mueller-Herbst S."/>
            <person name="Scherer S."/>
            <person name="Huptas C."/>
        </authorList>
    </citation>
    <scope>NUCLEOTIDE SEQUENCE [LARGE SCALE GENOMIC DNA]</scope>
    <source>
        <strain evidence="8">Kiel-L1</strain>
    </source>
</reference>
<dbReference type="RefSeq" id="WP_115753196.1">
    <property type="nucleotide sequence ID" value="NZ_LARY01000002.1"/>
</dbReference>
<comment type="similarity">
    <text evidence="1 4">Belongs to the Gfo/Idh/MocA family.</text>
</comment>
<dbReference type="SUPFAM" id="SSF55347">
    <property type="entry name" value="Glyceraldehyde-3-phosphate dehydrogenase-like, C-terminal domain"/>
    <property type="match status" value="1"/>
</dbReference>
<evidence type="ECO:0000313" key="7">
    <source>
        <dbReference type="EMBL" id="RDX00948.1"/>
    </source>
</evidence>
<evidence type="ECO:0000256" key="1">
    <source>
        <dbReference type="ARBA" id="ARBA00010928"/>
    </source>
</evidence>
<dbReference type="GO" id="GO:0000166">
    <property type="term" value="F:nucleotide binding"/>
    <property type="evidence" value="ECO:0007669"/>
    <property type="project" value="InterPro"/>
</dbReference>
<dbReference type="InterPro" id="IPR004104">
    <property type="entry name" value="Gfo/Idh/MocA-like_OxRdtase_C"/>
</dbReference>
<evidence type="ECO:0000259" key="5">
    <source>
        <dbReference type="Pfam" id="PF01408"/>
    </source>
</evidence>
<dbReference type="Pfam" id="PF02894">
    <property type="entry name" value="GFO_IDH_MocA_C"/>
    <property type="match status" value="1"/>
</dbReference>
<comment type="function">
    <text evidence="4">Involved in the oxidation of myo-inositol (MI) and D-chiro-inositol (DCI) to 2-keto-myo-inositol (2KMI or 2-inosose) and 1-keto-D-chiro-inositol (1KDCI), respectively.</text>
</comment>
<feature type="domain" description="Gfo/Idh/MocA-like oxidoreductase C-terminal" evidence="6">
    <location>
        <begin position="136"/>
        <end position="322"/>
    </location>
</feature>
<evidence type="ECO:0000256" key="2">
    <source>
        <dbReference type="ARBA" id="ARBA00023002"/>
    </source>
</evidence>
<evidence type="ECO:0000313" key="8">
    <source>
        <dbReference type="Proteomes" id="UP000257055"/>
    </source>
</evidence>
<dbReference type="AlphaFoldDB" id="A0A3D8TPX8"/>
<dbReference type="EMBL" id="LARY01000002">
    <property type="protein sequence ID" value="RDX00948.1"/>
    <property type="molecule type" value="Genomic_DNA"/>
</dbReference>
<comment type="pathway">
    <text evidence="4">Polyol metabolism; myo-inositol degradation into acetyl-CoA; acetyl-CoA from myo-inositol: step 1/7.</text>
</comment>
<dbReference type="Gene3D" id="3.40.50.720">
    <property type="entry name" value="NAD(P)-binding Rossmann-like Domain"/>
    <property type="match status" value="1"/>
</dbReference>
<dbReference type="InterPro" id="IPR036291">
    <property type="entry name" value="NAD(P)-bd_dom_sf"/>
</dbReference>
<comment type="subunit">
    <text evidence="4">Homotetramer.</text>
</comment>
<evidence type="ECO:0000259" key="6">
    <source>
        <dbReference type="Pfam" id="PF02894"/>
    </source>
</evidence>
<dbReference type="UniPathway" id="UPA00076">
    <property type="reaction ID" value="UER00143"/>
</dbReference>
<keyword evidence="3 4" id="KW-0520">NAD</keyword>
<dbReference type="HAMAP" id="MF_01671">
    <property type="entry name" value="IolG"/>
    <property type="match status" value="1"/>
</dbReference>
<dbReference type="EC" id="1.1.1.369" evidence="4"/>
<sequence>MTLKMGVVGTGAIGREHIERITKRISGAEIVALSDIHQENAEQIIRDFKLDAQFFATDAELIAADVDAVIVSSWGPAHEETVLKAIEAGKYVFCEKPLATTAEGCKRIIDAEMKQGKRLLQVGFMRRYDAGYQMLKQALDAKEIGEPLMLSCQHFNPQVDENYTTDMAVVDTLIHEIDVLHWLVDDDYESIQVFYPKQTKNKLSHLKDPQIVHLVTKSGISIHAEIFVNCGYAYDIQCRVVGEDGILSLPEVSSLGIRKDAKRSENLLMDWKKRFMDAYDNEFNAFINAIEKTGSPSYPTAWDGYVAAVTADAGVKAQQSGEVEKIDLPETPDFYRI</sequence>